<dbReference type="SUPFAM" id="SSF55729">
    <property type="entry name" value="Acyl-CoA N-acyltransferases (Nat)"/>
    <property type="match status" value="1"/>
</dbReference>
<dbReference type="InterPro" id="IPR016181">
    <property type="entry name" value="Acyl_CoA_acyltransferase"/>
</dbReference>
<evidence type="ECO:0000313" key="3">
    <source>
        <dbReference type="Proteomes" id="UP000285112"/>
    </source>
</evidence>
<dbReference type="AlphaFoldDB" id="A0A419IAC0"/>
<keyword evidence="2" id="KW-0808">Transferase</keyword>
<evidence type="ECO:0000259" key="1">
    <source>
        <dbReference type="PROSITE" id="PS51186"/>
    </source>
</evidence>
<sequence length="188" mass="20327">MNSTYLDSVADRQWHAVDGDRVVGRAEVLPRPGGRLFLGIDSWHDEVFEQLVEVVKAELPRPRYEVEATAGWDSVPAEVLAWADRPPLPDPLKYYVAALGEEYVGLARVVPLRQPRIGLVAVRAGQRRRGIGRALLASVFGALYHAGITTASGEVDESGDAALTLFEGIGASWTSGTRELVLPGTPNA</sequence>
<dbReference type="InterPro" id="IPR000182">
    <property type="entry name" value="GNAT_dom"/>
</dbReference>
<protein>
    <submittedName>
        <fullName evidence="2">GNAT family N-acetyltransferase</fullName>
    </submittedName>
</protein>
<dbReference type="CDD" id="cd04301">
    <property type="entry name" value="NAT_SF"/>
    <property type="match status" value="1"/>
</dbReference>
<comment type="caution">
    <text evidence="2">The sequence shown here is derived from an EMBL/GenBank/DDBJ whole genome shotgun (WGS) entry which is preliminary data.</text>
</comment>
<feature type="domain" description="N-acetyltransferase" evidence="1">
    <location>
        <begin position="38"/>
        <end position="188"/>
    </location>
</feature>
<dbReference type="RefSeq" id="WP_120021831.1">
    <property type="nucleotide sequence ID" value="NZ_QZFV01000034.1"/>
</dbReference>
<keyword evidence="3" id="KW-1185">Reference proteome</keyword>
<dbReference type="PROSITE" id="PS51186">
    <property type="entry name" value="GNAT"/>
    <property type="match status" value="1"/>
</dbReference>
<name>A0A419IAC0_9PSEU</name>
<evidence type="ECO:0000313" key="2">
    <source>
        <dbReference type="EMBL" id="RJQ90419.1"/>
    </source>
</evidence>
<organism evidence="2 3">
    <name type="scientific">Amycolatopsis panacis</name>
    <dbReference type="NCBI Taxonomy" id="2340917"/>
    <lineage>
        <taxon>Bacteria</taxon>
        <taxon>Bacillati</taxon>
        <taxon>Actinomycetota</taxon>
        <taxon>Actinomycetes</taxon>
        <taxon>Pseudonocardiales</taxon>
        <taxon>Pseudonocardiaceae</taxon>
        <taxon>Amycolatopsis</taxon>
    </lineage>
</organism>
<dbReference type="Pfam" id="PF00583">
    <property type="entry name" value="Acetyltransf_1"/>
    <property type="match status" value="1"/>
</dbReference>
<accession>A0A419IAC0</accession>
<dbReference type="GO" id="GO:0016747">
    <property type="term" value="F:acyltransferase activity, transferring groups other than amino-acyl groups"/>
    <property type="evidence" value="ECO:0007669"/>
    <property type="project" value="InterPro"/>
</dbReference>
<dbReference type="EMBL" id="QZFV01000034">
    <property type="protein sequence ID" value="RJQ90419.1"/>
    <property type="molecule type" value="Genomic_DNA"/>
</dbReference>
<gene>
    <name evidence="2" type="ORF">D5S19_03155</name>
</gene>
<dbReference type="OrthoDB" id="3814885at2"/>
<proteinExistence type="predicted"/>
<dbReference type="Proteomes" id="UP000285112">
    <property type="component" value="Unassembled WGS sequence"/>
</dbReference>
<reference evidence="2 3" key="1">
    <citation type="submission" date="2018-09" db="EMBL/GenBank/DDBJ databases">
        <title>YIM PH 21725 draft genome.</title>
        <authorList>
            <person name="Miao C."/>
        </authorList>
    </citation>
    <scope>NUCLEOTIDE SEQUENCE [LARGE SCALE GENOMIC DNA]</scope>
    <source>
        <strain evidence="3">YIM PH21725</strain>
    </source>
</reference>
<dbReference type="Gene3D" id="3.40.630.30">
    <property type="match status" value="1"/>
</dbReference>